<dbReference type="RefSeq" id="WP_183583940.1">
    <property type="nucleotide sequence ID" value="NZ_JACHCB010000016.1"/>
</dbReference>
<comment type="caution">
    <text evidence="1">The sequence shown here is derived from an EMBL/GenBank/DDBJ whole genome shotgun (WGS) entry which is preliminary data.</text>
</comment>
<name>A0ABR6PQY7_9SPHI</name>
<gene>
    <name evidence="1" type="ORF">HDF23_004951</name>
</gene>
<dbReference type="Proteomes" id="UP000541583">
    <property type="component" value="Unassembled WGS sequence"/>
</dbReference>
<protein>
    <submittedName>
        <fullName evidence="1">DNA replication protein DnaD</fullName>
    </submittedName>
</protein>
<sequence>VKNSLEDFFKRKAVPVEEITVRTLYAYERYLSQPNYPLKQAFYQNRHVKTHQIRRLMEIKEKLSSVNINLFVASKADVEVPDLRKTLSALGFKIIRQSVPSWVVSVKNCFSYGVTDDTLLLYQR</sequence>
<evidence type="ECO:0000313" key="1">
    <source>
        <dbReference type="EMBL" id="MBB6112178.1"/>
    </source>
</evidence>
<accession>A0ABR6PQY7</accession>
<evidence type="ECO:0000313" key="2">
    <source>
        <dbReference type="Proteomes" id="UP000541583"/>
    </source>
</evidence>
<reference evidence="1 2" key="1">
    <citation type="submission" date="2020-08" db="EMBL/GenBank/DDBJ databases">
        <title>Genomic Encyclopedia of Type Strains, Phase IV (KMG-V): Genome sequencing to study the core and pangenomes of soil and plant-associated prokaryotes.</title>
        <authorList>
            <person name="Whitman W."/>
        </authorList>
    </citation>
    <scope>NUCLEOTIDE SEQUENCE [LARGE SCALE GENOMIC DNA]</scope>
    <source>
        <strain evidence="1 2">ANJLi2</strain>
    </source>
</reference>
<keyword evidence="2" id="KW-1185">Reference proteome</keyword>
<dbReference type="EMBL" id="JACHCB010000016">
    <property type="protein sequence ID" value="MBB6112178.1"/>
    <property type="molecule type" value="Genomic_DNA"/>
</dbReference>
<feature type="non-terminal residue" evidence="1">
    <location>
        <position position="1"/>
    </location>
</feature>
<organism evidence="1 2">
    <name type="scientific">Mucilaginibacter lappiensis</name>
    <dbReference type="NCBI Taxonomy" id="354630"/>
    <lineage>
        <taxon>Bacteria</taxon>
        <taxon>Pseudomonadati</taxon>
        <taxon>Bacteroidota</taxon>
        <taxon>Sphingobacteriia</taxon>
        <taxon>Sphingobacteriales</taxon>
        <taxon>Sphingobacteriaceae</taxon>
        <taxon>Mucilaginibacter</taxon>
    </lineage>
</organism>
<proteinExistence type="predicted"/>